<keyword evidence="3" id="KW-1003">Cell membrane</keyword>
<evidence type="ECO:0000313" key="15">
    <source>
        <dbReference type="Proteomes" id="UP000824469"/>
    </source>
</evidence>
<evidence type="ECO:0000256" key="2">
    <source>
        <dbReference type="ARBA" id="ARBA00009592"/>
    </source>
</evidence>
<dbReference type="PANTHER" id="PTHR48063">
    <property type="entry name" value="LRR RECEPTOR-LIKE KINASE"/>
    <property type="match status" value="1"/>
</dbReference>
<reference evidence="14 15" key="1">
    <citation type="journal article" date="2021" name="Nat. Plants">
        <title>The Taxus genome provides insights into paclitaxel biosynthesis.</title>
        <authorList>
            <person name="Xiong X."/>
            <person name="Gou J."/>
            <person name="Liao Q."/>
            <person name="Li Y."/>
            <person name="Zhou Q."/>
            <person name="Bi G."/>
            <person name="Li C."/>
            <person name="Du R."/>
            <person name="Wang X."/>
            <person name="Sun T."/>
            <person name="Guo L."/>
            <person name="Liang H."/>
            <person name="Lu P."/>
            <person name="Wu Y."/>
            <person name="Zhang Z."/>
            <person name="Ro D.K."/>
            <person name="Shang Y."/>
            <person name="Huang S."/>
            <person name="Yan J."/>
        </authorList>
    </citation>
    <scope>NUCLEOTIDE SEQUENCE [LARGE SCALE GENOMIC DNA]</scope>
    <source>
        <strain evidence="14">Ta-2019</strain>
    </source>
</reference>
<dbReference type="PANTHER" id="PTHR48063:SF112">
    <property type="entry name" value="RECEPTOR LIKE PROTEIN 30-LIKE"/>
    <property type="match status" value="1"/>
</dbReference>
<feature type="signal peptide" evidence="12">
    <location>
        <begin position="1"/>
        <end position="29"/>
    </location>
</feature>
<evidence type="ECO:0000256" key="12">
    <source>
        <dbReference type="SAM" id="SignalP"/>
    </source>
</evidence>
<protein>
    <recommendedName>
        <fullName evidence="13">Leucine-rich repeat-containing N-terminal plant-type domain-containing protein</fullName>
    </recommendedName>
</protein>
<dbReference type="SUPFAM" id="SSF52058">
    <property type="entry name" value="L domain-like"/>
    <property type="match status" value="3"/>
</dbReference>
<evidence type="ECO:0000256" key="7">
    <source>
        <dbReference type="ARBA" id="ARBA00022737"/>
    </source>
</evidence>
<dbReference type="Gene3D" id="3.80.10.10">
    <property type="entry name" value="Ribonuclease Inhibitor"/>
    <property type="match status" value="3"/>
</dbReference>
<keyword evidence="8 11" id="KW-1133">Transmembrane helix</keyword>
<evidence type="ECO:0000256" key="9">
    <source>
        <dbReference type="ARBA" id="ARBA00023136"/>
    </source>
</evidence>
<evidence type="ECO:0000259" key="13">
    <source>
        <dbReference type="Pfam" id="PF08263"/>
    </source>
</evidence>
<keyword evidence="15" id="KW-1185">Reference proteome</keyword>
<evidence type="ECO:0000256" key="5">
    <source>
        <dbReference type="ARBA" id="ARBA00022692"/>
    </source>
</evidence>
<gene>
    <name evidence="14" type="ORF">KI387_032456</name>
</gene>
<comment type="subcellular location">
    <subcellularLocation>
        <location evidence="1">Cell membrane</location>
        <topology evidence="1">Single-pass type I membrane protein</topology>
    </subcellularLocation>
</comment>
<sequence>SLVVMTTTRALIIIAVSVILFPNLSLCLACPQHESESLLSFKATTNVSNGVLSSWRNESDCCNWYGIECNKQKHVVMLSIDSALDNSATTLGGTLPSSLGKLSYLKELHLVSIALSAIIPPAICLLTRLTYLDLSYNQLNGSLPSCLGNLISLTYLYLDDNRLTGSIPPSLGNLSFLNKLFLSSNKLSGNIPCSLGNLSSATSLNLSLNQLNGRIPYSLGNLSLLVELEISHNHLSGALPSTFGMLSSLKWLFANDTAFNESFSSSVLPTSLFSLRLSLNHHLKISETFFHNLTGLLWLSLSNCVLNINPVWIPPFQLFFLELISCNINSQIPPWISNQFLRLETLTIANNSLVGQIPSWVWDISTSLYSVNLSANYLESLSLEKPSSGWTEVKVVDLSKNALSGKVPTVWPKLGVLLLNDNLFTGNIPPSWGNFFDLQMLNLANNSLTGTIPPTIANCSSLKILNLGNNYFEGYLPFEFGKLSLYSLVIHNNNLSGSFLPPIVNCTELQILDIGHNAFQGRISKSIGNMTKLRVLVMKGNNFRGRIPSQIEKLKYLQILDLSFNHLSSFIPRSILSLQAMAITVQQASVLSYDELRVFIDYFETGINQVFYSAGLDLTAKSRQEFYPYILSTLTSIDLSHNELNGRVPSDFGKLKGLMFLNLSTNHLSGTIPHSLGEMVQLESLDLSTNKFSGKIPQELNSLDSLGVLNLSTNNLSGSIPQGGHMTTFEESSYSGNPNLWNCPLPKNCSWPEFAPRLFSNNTEEKSREIPWFEITVGLLYGGGLGGVIALLVIVERWRMKYFEAVDFILKIVFPSFRNLTL</sequence>
<dbReference type="Pfam" id="PF00560">
    <property type="entry name" value="LRR_1"/>
    <property type="match status" value="4"/>
</dbReference>
<keyword evidence="5 11" id="KW-0812">Transmembrane</keyword>
<dbReference type="InterPro" id="IPR032675">
    <property type="entry name" value="LRR_dom_sf"/>
</dbReference>
<evidence type="ECO:0000256" key="3">
    <source>
        <dbReference type="ARBA" id="ARBA00022475"/>
    </source>
</evidence>
<organism evidence="14 15">
    <name type="scientific">Taxus chinensis</name>
    <name type="common">Chinese yew</name>
    <name type="synonym">Taxus wallichiana var. chinensis</name>
    <dbReference type="NCBI Taxonomy" id="29808"/>
    <lineage>
        <taxon>Eukaryota</taxon>
        <taxon>Viridiplantae</taxon>
        <taxon>Streptophyta</taxon>
        <taxon>Embryophyta</taxon>
        <taxon>Tracheophyta</taxon>
        <taxon>Spermatophyta</taxon>
        <taxon>Pinopsida</taxon>
        <taxon>Pinidae</taxon>
        <taxon>Conifers II</taxon>
        <taxon>Cupressales</taxon>
        <taxon>Taxaceae</taxon>
        <taxon>Taxus</taxon>
    </lineage>
</organism>
<dbReference type="Pfam" id="PF08263">
    <property type="entry name" value="LRRNT_2"/>
    <property type="match status" value="1"/>
</dbReference>
<keyword evidence="10" id="KW-0325">Glycoprotein</keyword>
<evidence type="ECO:0000313" key="14">
    <source>
        <dbReference type="EMBL" id="KAH9288339.1"/>
    </source>
</evidence>
<dbReference type="Proteomes" id="UP000824469">
    <property type="component" value="Unassembled WGS sequence"/>
</dbReference>
<dbReference type="FunFam" id="3.80.10.10:FF:000095">
    <property type="entry name" value="LRR receptor-like serine/threonine-protein kinase GSO1"/>
    <property type="match status" value="2"/>
</dbReference>
<dbReference type="SMART" id="SM00369">
    <property type="entry name" value="LRR_TYP"/>
    <property type="match status" value="8"/>
</dbReference>
<comment type="caution">
    <text evidence="14">The sequence shown here is derived from an EMBL/GenBank/DDBJ whole genome shotgun (WGS) entry which is preliminary data.</text>
</comment>
<dbReference type="InterPro" id="IPR046956">
    <property type="entry name" value="RLP23-like"/>
</dbReference>
<dbReference type="OMA" id="PPTIANC"/>
<dbReference type="EMBL" id="JAHRHJ020003813">
    <property type="protein sequence ID" value="KAH9288339.1"/>
    <property type="molecule type" value="Genomic_DNA"/>
</dbReference>
<dbReference type="AlphaFoldDB" id="A0AA38EZM1"/>
<feature type="non-terminal residue" evidence="14">
    <location>
        <position position="1"/>
    </location>
</feature>
<dbReference type="InterPro" id="IPR003591">
    <property type="entry name" value="Leu-rich_rpt_typical-subtyp"/>
</dbReference>
<dbReference type="InterPro" id="IPR013210">
    <property type="entry name" value="LRR_N_plant-typ"/>
</dbReference>
<evidence type="ECO:0000256" key="10">
    <source>
        <dbReference type="ARBA" id="ARBA00023180"/>
    </source>
</evidence>
<dbReference type="FunFam" id="3.80.10.10:FF:000111">
    <property type="entry name" value="LRR receptor-like serine/threonine-protein kinase ERECTA"/>
    <property type="match status" value="1"/>
</dbReference>
<accession>A0AA38EZM1</accession>
<dbReference type="PRINTS" id="PR00019">
    <property type="entry name" value="LEURICHRPT"/>
</dbReference>
<dbReference type="InterPro" id="IPR001611">
    <property type="entry name" value="Leu-rich_rpt"/>
</dbReference>
<dbReference type="Pfam" id="PF13855">
    <property type="entry name" value="LRR_8"/>
    <property type="match status" value="2"/>
</dbReference>
<name>A0AA38EZM1_TAXCH</name>
<evidence type="ECO:0000256" key="8">
    <source>
        <dbReference type="ARBA" id="ARBA00022989"/>
    </source>
</evidence>
<dbReference type="InterPro" id="IPR025875">
    <property type="entry name" value="Leu-rich_rpt_4"/>
</dbReference>
<keyword evidence="9 11" id="KW-0472">Membrane</keyword>
<dbReference type="GO" id="GO:0005886">
    <property type="term" value="C:plasma membrane"/>
    <property type="evidence" value="ECO:0007669"/>
    <property type="project" value="UniProtKB-SubCell"/>
</dbReference>
<dbReference type="Pfam" id="PF12799">
    <property type="entry name" value="LRR_4"/>
    <property type="match status" value="1"/>
</dbReference>
<evidence type="ECO:0000256" key="4">
    <source>
        <dbReference type="ARBA" id="ARBA00022614"/>
    </source>
</evidence>
<evidence type="ECO:0000256" key="11">
    <source>
        <dbReference type="SAM" id="Phobius"/>
    </source>
</evidence>
<keyword evidence="6 12" id="KW-0732">Signal</keyword>
<evidence type="ECO:0000256" key="1">
    <source>
        <dbReference type="ARBA" id="ARBA00004251"/>
    </source>
</evidence>
<keyword evidence="4" id="KW-0433">Leucine-rich repeat</keyword>
<feature type="chain" id="PRO_5041300536" description="Leucine-rich repeat-containing N-terminal plant-type domain-containing protein" evidence="12">
    <location>
        <begin position="30"/>
        <end position="822"/>
    </location>
</feature>
<feature type="transmembrane region" description="Helical" evidence="11">
    <location>
        <begin position="772"/>
        <end position="795"/>
    </location>
</feature>
<feature type="domain" description="Leucine-rich repeat-containing N-terminal plant-type" evidence="13">
    <location>
        <begin position="32"/>
        <end position="70"/>
    </location>
</feature>
<proteinExistence type="inferred from homology"/>
<keyword evidence="7" id="KW-0677">Repeat</keyword>
<evidence type="ECO:0000256" key="6">
    <source>
        <dbReference type="ARBA" id="ARBA00022729"/>
    </source>
</evidence>
<comment type="similarity">
    <text evidence="2">Belongs to the RLP family.</text>
</comment>